<dbReference type="Proteomes" id="UP001530315">
    <property type="component" value="Unassembled WGS sequence"/>
</dbReference>
<proteinExistence type="predicted"/>
<name>A0ABD3PVY7_9STRA</name>
<evidence type="ECO:0008006" key="5">
    <source>
        <dbReference type="Google" id="ProtNLM"/>
    </source>
</evidence>
<reference evidence="3 4" key="1">
    <citation type="submission" date="2024-10" db="EMBL/GenBank/DDBJ databases">
        <title>Updated reference genomes for cyclostephanoid diatoms.</title>
        <authorList>
            <person name="Roberts W.R."/>
            <person name="Alverson A.J."/>
        </authorList>
    </citation>
    <scope>NUCLEOTIDE SEQUENCE [LARGE SCALE GENOMIC DNA]</scope>
    <source>
        <strain evidence="3 4">AJA276-08</strain>
    </source>
</reference>
<dbReference type="EMBL" id="JALLAZ020000563">
    <property type="protein sequence ID" value="KAL3792148.1"/>
    <property type="molecule type" value="Genomic_DNA"/>
</dbReference>
<comment type="caution">
    <text evidence="3">The sequence shown here is derived from an EMBL/GenBank/DDBJ whole genome shotgun (WGS) entry which is preliminary data.</text>
</comment>
<evidence type="ECO:0000256" key="1">
    <source>
        <dbReference type="SAM" id="Phobius"/>
    </source>
</evidence>
<feature type="signal peptide" evidence="2">
    <location>
        <begin position="1"/>
        <end position="28"/>
    </location>
</feature>
<gene>
    <name evidence="3" type="ORF">ACHAW5_010406</name>
</gene>
<keyword evidence="2" id="KW-0732">Signal</keyword>
<organism evidence="3 4">
    <name type="scientific">Stephanodiscus triporus</name>
    <dbReference type="NCBI Taxonomy" id="2934178"/>
    <lineage>
        <taxon>Eukaryota</taxon>
        <taxon>Sar</taxon>
        <taxon>Stramenopiles</taxon>
        <taxon>Ochrophyta</taxon>
        <taxon>Bacillariophyta</taxon>
        <taxon>Coscinodiscophyceae</taxon>
        <taxon>Thalassiosirophycidae</taxon>
        <taxon>Stephanodiscales</taxon>
        <taxon>Stephanodiscaceae</taxon>
        <taxon>Stephanodiscus</taxon>
    </lineage>
</organism>
<feature type="transmembrane region" description="Helical" evidence="1">
    <location>
        <begin position="273"/>
        <end position="293"/>
    </location>
</feature>
<keyword evidence="4" id="KW-1185">Reference proteome</keyword>
<accession>A0ABD3PVY7</accession>
<evidence type="ECO:0000256" key="2">
    <source>
        <dbReference type="SAM" id="SignalP"/>
    </source>
</evidence>
<keyword evidence="1" id="KW-1133">Transmembrane helix</keyword>
<keyword evidence="1" id="KW-0812">Transmembrane</keyword>
<feature type="transmembrane region" description="Helical" evidence="1">
    <location>
        <begin position="321"/>
        <end position="339"/>
    </location>
</feature>
<dbReference type="AlphaFoldDB" id="A0ABD3PVY7"/>
<protein>
    <recommendedName>
        <fullName evidence="5">Copper transporter</fullName>
    </recommendedName>
</protein>
<evidence type="ECO:0000313" key="3">
    <source>
        <dbReference type="EMBL" id="KAL3792148.1"/>
    </source>
</evidence>
<feature type="chain" id="PRO_5044773607" description="Copper transporter" evidence="2">
    <location>
        <begin position="29"/>
        <end position="385"/>
    </location>
</feature>
<feature type="transmembrane region" description="Helical" evidence="1">
    <location>
        <begin position="345"/>
        <end position="362"/>
    </location>
</feature>
<keyword evidence="1" id="KW-0472">Membrane</keyword>
<sequence length="385" mass="43347">MHSITRVGGEKNMMRAAALSILCGSATAAAFSAGGAENKMMRYNEQIERALSGSGDASSFDDDFWNYAQDRSMDVEWNNYSINPKSCMIFKNKHVIAFELYGKGNNKCAKRKEDTYVMDVGQFARAYVAQKQIDYKFQGGNYGNPGSMNYLDCTAVVYNDVYYYAKLGCTQQGGLKLYAYTDDRCTVASNTNIGLYNDIKIQFNTCQSCVSWPTDGVDVDTDDNFDSYHAYDSKLCGAAAEYKQGCGWRCMKTLKKVGSASSNYNFRRSWNGFEKFCLFFWTFATVASVWVVLKQRRTMTQEDAIVEEAAMNGVGLKKRHVFPLALGMIFFMLLAVFMVWKRMTWILIIGTNVGLFAHFVYLRRKAKMGGQGGEEYVKDAGLEIS</sequence>
<evidence type="ECO:0000313" key="4">
    <source>
        <dbReference type="Proteomes" id="UP001530315"/>
    </source>
</evidence>